<dbReference type="Proteomes" id="UP001566132">
    <property type="component" value="Unassembled WGS sequence"/>
</dbReference>
<comment type="caution">
    <text evidence="2">The sequence shown here is derived from an EMBL/GenBank/DDBJ whole genome shotgun (WGS) entry which is preliminary data.</text>
</comment>
<gene>
    <name evidence="2" type="ORF">ABEB36_009592</name>
</gene>
<feature type="region of interest" description="Disordered" evidence="1">
    <location>
        <begin position="47"/>
        <end position="66"/>
    </location>
</feature>
<sequence length="88" mass="10009">MERMEHSIMLGELLKESISDLDCNINNTEHFAPSGLGINYENNTNSGAETSDINTSDNVPLSQMARKKRKKRTWSYAKEIKERAYGKT</sequence>
<dbReference type="EMBL" id="JBDJPC010000007">
    <property type="protein sequence ID" value="KAL1493912.1"/>
    <property type="molecule type" value="Genomic_DNA"/>
</dbReference>
<protein>
    <submittedName>
        <fullName evidence="2">Uncharacterized protein</fullName>
    </submittedName>
</protein>
<proteinExistence type="predicted"/>
<reference evidence="2 3" key="1">
    <citation type="submission" date="2024-05" db="EMBL/GenBank/DDBJ databases">
        <title>Genetic variation in Jamaican populations of the coffee berry borer (Hypothenemus hampei).</title>
        <authorList>
            <person name="Errbii M."/>
            <person name="Myrie A."/>
        </authorList>
    </citation>
    <scope>NUCLEOTIDE SEQUENCE [LARGE SCALE GENOMIC DNA]</scope>
    <source>
        <strain evidence="2">JA-Hopewell-2020-01-JO</strain>
        <tissue evidence="2">Whole body</tissue>
    </source>
</reference>
<accession>A0ABD1EHG2</accession>
<feature type="compositionally biased region" description="Polar residues" evidence="1">
    <location>
        <begin position="47"/>
        <end position="61"/>
    </location>
</feature>
<keyword evidence="3" id="KW-1185">Reference proteome</keyword>
<dbReference type="AlphaFoldDB" id="A0ABD1EHG2"/>
<evidence type="ECO:0000313" key="2">
    <source>
        <dbReference type="EMBL" id="KAL1493912.1"/>
    </source>
</evidence>
<evidence type="ECO:0000313" key="3">
    <source>
        <dbReference type="Proteomes" id="UP001566132"/>
    </source>
</evidence>
<evidence type="ECO:0000256" key="1">
    <source>
        <dbReference type="SAM" id="MobiDB-lite"/>
    </source>
</evidence>
<organism evidence="2 3">
    <name type="scientific">Hypothenemus hampei</name>
    <name type="common">Coffee berry borer</name>
    <dbReference type="NCBI Taxonomy" id="57062"/>
    <lineage>
        <taxon>Eukaryota</taxon>
        <taxon>Metazoa</taxon>
        <taxon>Ecdysozoa</taxon>
        <taxon>Arthropoda</taxon>
        <taxon>Hexapoda</taxon>
        <taxon>Insecta</taxon>
        <taxon>Pterygota</taxon>
        <taxon>Neoptera</taxon>
        <taxon>Endopterygota</taxon>
        <taxon>Coleoptera</taxon>
        <taxon>Polyphaga</taxon>
        <taxon>Cucujiformia</taxon>
        <taxon>Curculionidae</taxon>
        <taxon>Scolytinae</taxon>
        <taxon>Hypothenemus</taxon>
    </lineage>
</organism>
<name>A0ABD1EHG2_HYPHA</name>